<evidence type="ECO:0000313" key="1">
    <source>
        <dbReference type="EMBL" id="ATN94005.1"/>
    </source>
</evidence>
<dbReference type="Proteomes" id="UP000229090">
    <property type="component" value="Segment"/>
</dbReference>
<evidence type="ECO:0000313" key="2">
    <source>
        <dbReference type="Proteomes" id="UP000229090"/>
    </source>
</evidence>
<proteinExistence type="predicted"/>
<dbReference type="EMBL" id="MG009575">
    <property type="protein sequence ID" value="ATN94005.1"/>
    <property type="molecule type" value="Genomic_DNA"/>
</dbReference>
<reference evidence="2" key="1">
    <citation type="submission" date="2017-09" db="EMBL/GenBank/DDBJ databases">
        <authorList>
            <person name="Ehlers B."/>
            <person name="Leendertz F.H."/>
        </authorList>
    </citation>
    <scope>NUCLEOTIDE SEQUENCE [LARGE SCALE GENOMIC DNA]</scope>
</reference>
<dbReference type="KEGG" id="vg:63210145"/>
<dbReference type="GeneID" id="63210145"/>
<keyword evidence="2" id="KW-1185">Reference proteome</keyword>
<protein>
    <submittedName>
        <fullName evidence="1">Uncharacterized protein</fullName>
    </submittedName>
</protein>
<dbReference type="RefSeq" id="YP_010013532.1">
    <property type="nucleotide sequence ID" value="NC_053512.1"/>
</dbReference>
<name>A0A2D1GPW0_9CAUD</name>
<sequence>MKQFDTRVEAIRVVRPYPNIHKAFHRCREIKRGNGRTLDYFLIPRDNSANPDPVHGYLRAHEGQWIVQFPDGHRIVVDDDHFQEHYTKVEEDGS</sequence>
<accession>A0A2D1GPW0</accession>
<organism evidence="1 2">
    <name type="scientific">Mycobacterium phage Kumao</name>
    <dbReference type="NCBI Taxonomy" id="2041344"/>
    <lineage>
        <taxon>Viruses</taxon>
        <taxon>Duplodnaviria</taxon>
        <taxon>Heunggongvirae</taxon>
        <taxon>Uroviricota</taxon>
        <taxon>Caudoviricetes</taxon>
        <taxon>Vilmaviridae</taxon>
        <taxon>Kumaovirus</taxon>
        <taxon>Kumaovirus kumao</taxon>
    </lineage>
</organism>
<gene>
    <name evidence="1" type="primary">42</name>
    <name evidence="1" type="ORF">SEA_KUMAO_42</name>
</gene>